<keyword evidence="4 7" id="KW-0812">Transmembrane</keyword>
<dbReference type="EMBL" id="JAVIKH010000024">
    <property type="protein sequence ID" value="MDX8337210.1"/>
    <property type="molecule type" value="Genomic_DNA"/>
</dbReference>
<feature type="transmembrane region" description="Helical" evidence="7">
    <location>
        <begin position="218"/>
        <end position="243"/>
    </location>
</feature>
<dbReference type="InterPro" id="IPR000515">
    <property type="entry name" value="MetI-like"/>
</dbReference>
<evidence type="ECO:0000313" key="9">
    <source>
        <dbReference type="EMBL" id="MDX8337210.1"/>
    </source>
</evidence>
<feature type="transmembrane region" description="Helical" evidence="7">
    <location>
        <begin position="91"/>
        <end position="112"/>
    </location>
</feature>
<evidence type="ECO:0000256" key="5">
    <source>
        <dbReference type="ARBA" id="ARBA00022989"/>
    </source>
</evidence>
<evidence type="ECO:0000256" key="4">
    <source>
        <dbReference type="ARBA" id="ARBA00022692"/>
    </source>
</evidence>
<protein>
    <submittedName>
        <fullName evidence="9">Sugar ABC transporter permease</fullName>
    </submittedName>
</protein>
<comment type="subcellular location">
    <subcellularLocation>
        <location evidence="1 7">Cell membrane</location>
        <topology evidence="1 7">Multi-pass membrane protein</topology>
    </subcellularLocation>
</comment>
<dbReference type="RefSeq" id="WP_320314563.1">
    <property type="nucleotide sequence ID" value="NZ_JAVIKH010000024.1"/>
</dbReference>
<dbReference type="Proteomes" id="UP001279681">
    <property type="component" value="Unassembled WGS sequence"/>
</dbReference>
<comment type="caution">
    <text evidence="9">The sequence shown here is derived from an EMBL/GenBank/DDBJ whole genome shotgun (WGS) entry which is preliminary data.</text>
</comment>
<feature type="transmembrane region" description="Helical" evidence="7">
    <location>
        <begin position="124"/>
        <end position="144"/>
    </location>
</feature>
<dbReference type="Gene3D" id="1.10.3720.10">
    <property type="entry name" value="MetI-like"/>
    <property type="match status" value="1"/>
</dbReference>
<keyword evidence="5 7" id="KW-1133">Transmembrane helix</keyword>
<dbReference type="SUPFAM" id="SSF161098">
    <property type="entry name" value="MetI-like"/>
    <property type="match status" value="1"/>
</dbReference>
<evidence type="ECO:0000256" key="3">
    <source>
        <dbReference type="ARBA" id="ARBA00022475"/>
    </source>
</evidence>
<gene>
    <name evidence="9" type="ORF">RFV38_12025</name>
</gene>
<evidence type="ECO:0000256" key="2">
    <source>
        <dbReference type="ARBA" id="ARBA00022448"/>
    </source>
</evidence>
<dbReference type="PANTHER" id="PTHR30193:SF37">
    <property type="entry name" value="INNER MEMBRANE ABC TRANSPORTER PERMEASE PROTEIN YCJO"/>
    <property type="match status" value="1"/>
</dbReference>
<keyword evidence="10" id="KW-1185">Reference proteome</keyword>
<dbReference type="PANTHER" id="PTHR30193">
    <property type="entry name" value="ABC TRANSPORTER PERMEASE PROTEIN"/>
    <property type="match status" value="1"/>
</dbReference>
<feature type="transmembrane region" description="Helical" evidence="7">
    <location>
        <begin position="173"/>
        <end position="197"/>
    </location>
</feature>
<keyword evidence="2 7" id="KW-0813">Transport</keyword>
<reference evidence="10" key="1">
    <citation type="submission" date="2023-07" db="EMBL/GenBank/DDBJ databases">
        <authorList>
            <person name="Colorado M.A."/>
            <person name="Villamil L.M."/>
            <person name="Melo J.F."/>
            <person name="Rodriguez J.A."/>
            <person name="Ruiz R.Y."/>
        </authorList>
    </citation>
    <scope>NUCLEOTIDE SEQUENCE [LARGE SCALE GENOMIC DNA]</scope>
    <source>
        <strain evidence="10">C33</strain>
    </source>
</reference>
<keyword evidence="6 7" id="KW-0472">Membrane</keyword>
<keyword evidence="3" id="KW-1003">Cell membrane</keyword>
<evidence type="ECO:0000256" key="7">
    <source>
        <dbReference type="RuleBase" id="RU363032"/>
    </source>
</evidence>
<evidence type="ECO:0000259" key="8">
    <source>
        <dbReference type="PROSITE" id="PS50928"/>
    </source>
</evidence>
<evidence type="ECO:0000256" key="6">
    <source>
        <dbReference type="ARBA" id="ARBA00023136"/>
    </source>
</evidence>
<feature type="transmembrane region" description="Helical" evidence="7">
    <location>
        <begin position="278"/>
        <end position="299"/>
    </location>
</feature>
<evidence type="ECO:0000313" key="10">
    <source>
        <dbReference type="Proteomes" id="UP001279681"/>
    </source>
</evidence>
<feature type="transmembrane region" description="Helical" evidence="7">
    <location>
        <begin position="29"/>
        <end position="55"/>
    </location>
</feature>
<dbReference type="Pfam" id="PF00528">
    <property type="entry name" value="BPD_transp_1"/>
    <property type="match status" value="1"/>
</dbReference>
<dbReference type="PROSITE" id="PS50928">
    <property type="entry name" value="ABC_TM1"/>
    <property type="match status" value="1"/>
</dbReference>
<organism evidence="9 10">
    <name type="scientific">Candidatus Cetobacterium colombiensis</name>
    <dbReference type="NCBI Taxonomy" id="3073100"/>
    <lineage>
        <taxon>Bacteria</taxon>
        <taxon>Fusobacteriati</taxon>
        <taxon>Fusobacteriota</taxon>
        <taxon>Fusobacteriia</taxon>
        <taxon>Fusobacteriales</taxon>
        <taxon>Fusobacteriaceae</taxon>
        <taxon>Cetobacterium</taxon>
    </lineage>
</organism>
<comment type="similarity">
    <text evidence="7">Belongs to the binding-protein-dependent transport system permease family.</text>
</comment>
<dbReference type="InterPro" id="IPR051393">
    <property type="entry name" value="ABC_transporter_permease"/>
</dbReference>
<sequence length="306" mass="35024">MEQILEFKNNFLGKVLVANKKVGFKEVGFLFCLPSLVLISIFLILPAFMALYYSFTDFYLLRPNEISFVGLKNYILVFKDATFWKAFFNTLYFSLTVVPLQCTLAFLLALLVKKSVKGIGIFRMAYFSPVVTSMTVIAILWIFLYNPNYGLINVLFEKIGLPKLLFLKSSKQAMPSIIFMSAWQAAGYQMMIFLAGLQSIPDYLYEAAQIDGAKKFQQFIHITIPSMYNVIVFVIMITTVQAFKLFTQPYIMTQGGPEDSTKTLVYYIYQEGFQFRNVGYSSTIAIIFFLLVVMISISLKKLLKQD</sequence>
<dbReference type="InterPro" id="IPR035906">
    <property type="entry name" value="MetI-like_sf"/>
</dbReference>
<feature type="domain" description="ABC transmembrane type-1" evidence="8">
    <location>
        <begin position="87"/>
        <end position="299"/>
    </location>
</feature>
<name>A0ABU4WFP6_9FUSO</name>
<proteinExistence type="inferred from homology"/>
<dbReference type="CDD" id="cd06261">
    <property type="entry name" value="TM_PBP2"/>
    <property type="match status" value="1"/>
</dbReference>
<accession>A0ABU4WFP6</accession>
<evidence type="ECO:0000256" key="1">
    <source>
        <dbReference type="ARBA" id="ARBA00004651"/>
    </source>
</evidence>